<dbReference type="VEuPathDB" id="VectorBase:LDEU005601"/>
<comment type="caution">
    <text evidence="7">The sequence shown here is derived from an EMBL/GenBank/DDBJ whole genome shotgun (WGS) entry which is preliminary data.</text>
</comment>
<dbReference type="Gene3D" id="2.30.39.10">
    <property type="entry name" value="Alpha-1-antitrypsin, domain 1"/>
    <property type="match status" value="1"/>
</dbReference>
<evidence type="ECO:0000313" key="8">
    <source>
        <dbReference type="Proteomes" id="UP000288716"/>
    </source>
</evidence>
<organism evidence="7 8">
    <name type="scientific">Leptotrombidium deliense</name>
    <dbReference type="NCBI Taxonomy" id="299467"/>
    <lineage>
        <taxon>Eukaryota</taxon>
        <taxon>Metazoa</taxon>
        <taxon>Ecdysozoa</taxon>
        <taxon>Arthropoda</taxon>
        <taxon>Chelicerata</taxon>
        <taxon>Arachnida</taxon>
        <taxon>Acari</taxon>
        <taxon>Acariformes</taxon>
        <taxon>Trombidiformes</taxon>
        <taxon>Prostigmata</taxon>
        <taxon>Anystina</taxon>
        <taxon>Parasitengona</taxon>
        <taxon>Trombiculoidea</taxon>
        <taxon>Trombiculidae</taxon>
        <taxon>Leptotrombidium</taxon>
    </lineage>
</organism>
<dbReference type="OrthoDB" id="671595at2759"/>
<feature type="domain" description="Serpin" evidence="6">
    <location>
        <begin position="3"/>
        <end position="334"/>
    </location>
</feature>
<dbReference type="GO" id="GO:0004867">
    <property type="term" value="F:serine-type endopeptidase inhibitor activity"/>
    <property type="evidence" value="ECO:0007669"/>
    <property type="project" value="UniProtKB-KW"/>
</dbReference>
<evidence type="ECO:0000259" key="6">
    <source>
        <dbReference type="SMART" id="SM00093"/>
    </source>
</evidence>
<dbReference type="Gene3D" id="3.30.497.10">
    <property type="entry name" value="Antithrombin, subunit I, domain 2"/>
    <property type="match status" value="1"/>
</dbReference>
<accession>A0A443SFZ2</accession>
<protein>
    <recommendedName>
        <fullName evidence="6">Serpin domain-containing protein</fullName>
    </recommendedName>
</protein>
<evidence type="ECO:0000256" key="4">
    <source>
        <dbReference type="ARBA" id="ARBA00023180"/>
    </source>
</evidence>
<keyword evidence="8" id="KW-1185">Reference proteome</keyword>
<evidence type="ECO:0000313" key="7">
    <source>
        <dbReference type="EMBL" id="RWS26439.1"/>
    </source>
</evidence>
<dbReference type="GO" id="GO:0005615">
    <property type="term" value="C:extracellular space"/>
    <property type="evidence" value="ECO:0007669"/>
    <property type="project" value="InterPro"/>
</dbReference>
<keyword evidence="3" id="KW-0722">Serine protease inhibitor</keyword>
<dbReference type="AlphaFoldDB" id="A0A443SFZ2"/>
<evidence type="ECO:0000256" key="3">
    <source>
        <dbReference type="ARBA" id="ARBA00022900"/>
    </source>
</evidence>
<evidence type="ECO:0000256" key="5">
    <source>
        <dbReference type="RuleBase" id="RU000411"/>
    </source>
</evidence>
<keyword evidence="4" id="KW-0325">Glycoprotein</keyword>
<proteinExistence type="inferred from homology"/>
<comment type="similarity">
    <text evidence="1 5">Belongs to the serpin family.</text>
</comment>
<dbReference type="InterPro" id="IPR000215">
    <property type="entry name" value="Serpin_fam"/>
</dbReference>
<dbReference type="InterPro" id="IPR042185">
    <property type="entry name" value="Serpin_sf_2"/>
</dbReference>
<dbReference type="Pfam" id="PF00079">
    <property type="entry name" value="Serpin"/>
    <property type="match status" value="1"/>
</dbReference>
<evidence type="ECO:0000256" key="1">
    <source>
        <dbReference type="ARBA" id="ARBA00009500"/>
    </source>
</evidence>
<dbReference type="SMART" id="SM00093">
    <property type="entry name" value="SERPIN"/>
    <property type="match status" value="1"/>
</dbReference>
<sequence length="336" mass="38355">MGASNETNPVHAALNGLSASLVIAKSLNQTKKVEVFENCGLSKSFTNTTSALTTLTRTKLDLCYSAINILVIADNFNVKDEYWLFLQRYKYAQVKKSNLKSNLSDETAQIRDQLKNATNNTIDKEIESFVKLSDSYQFVYLSASSFSEKFEIEFDINKTANGTFYNDDTNVTFTAIMKNIAQYKHYSDEKLSAVQLQLESGNHLLIMRPNKTIGYKKLLDNLTSEWVLNVINKLEMKVVKLKLPRFKSLTESRIKKAIPGVHKNETLRNVTDSGNIKFSDAFVVNYIEVNEEGVKPAEYNQNEPKIKFYIHRPFLYFIFSKENIVLFAGIVNRLNI</sequence>
<dbReference type="InterPro" id="IPR042178">
    <property type="entry name" value="Serpin_sf_1"/>
</dbReference>
<dbReference type="Proteomes" id="UP000288716">
    <property type="component" value="Unassembled WGS sequence"/>
</dbReference>
<dbReference type="InterPro" id="IPR036186">
    <property type="entry name" value="Serpin_sf"/>
</dbReference>
<dbReference type="SUPFAM" id="SSF56574">
    <property type="entry name" value="Serpins"/>
    <property type="match status" value="1"/>
</dbReference>
<keyword evidence="2" id="KW-0646">Protease inhibitor</keyword>
<dbReference type="PANTHER" id="PTHR11461">
    <property type="entry name" value="SERINE PROTEASE INHIBITOR, SERPIN"/>
    <property type="match status" value="1"/>
</dbReference>
<evidence type="ECO:0000256" key="2">
    <source>
        <dbReference type="ARBA" id="ARBA00022690"/>
    </source>
</evidence>
<dbReference type="PANTHER" id="PTHR11461:SF211">
    <property type="entry name" value="GH10112P-RELATED"/>
    <property type="match status" value="1"/>
</dbReference>
<gene>
    <name evidence="7" type="ORF">B4U80_12975</name>
</gene>
<dbReference type="InterPro" id="IPR023796">
    <property type="entry name" value="Serpin_dom"/>
</dbReference>
<name>A0A443SFZ2_9ACAR</name>
<reference evidence="7 8" key="1">
    <citation type="journal article" date="2018" name="Gigascience">
        <title>Genomes of trombidid mites reveal novel predicted allergens and laterally-transferred genes associated with secondary metabolism.</title>
        <authorList>
            <person name="Dong X."/>
            <person name="Chaisiri K."/>
            <person name="Xia D."/>
            <person name="Armstrong S.D."/>
            <person name="Fang Y."/>
            <person name="Donnelly M.J."/>
            <person name="Kadowaki T."/>
            <person name="McGarry J.W."/>
            <person name="Darby A.C."/>
            <person name="Makepeace B.L."/>
        </authorList>
    </citation>
    <scope>NUCLEOTIDE SEQUENCE [LARGE SCALE GENOMIC DNA]</scope>
    <source>
        <strain evidence="7">UoL-UT</strain>
    </source>
</reference>
<dbReference type="EMBL" id="NCKV01002758">
    <property type="protein sequence ID" value="RWS26439.1"/>
    <property type="molecule type" value="Genomic_DNA"/>
</dbReference>